<dbReference type="SUPFAM" id="SSF53474">
    <property type="entry name" value="alpha/beta-Hydrolases"/>
    <property type="match status" value="1"/>
</dbReference>
<dbReference type="AlphaFoldDB" id="A0A1H1ZKP7"/>
<dbReference type="Gene3D" id="3.40.50.1820">
    <property type="entry name" value="alpha/beta hydrolase"/>
    <property type="match status" value="1"/>
</dbReference>
<reference evidence="1 2" key="1">
    <citation type="submission" date="2016-10" db="EMBL/GenBank/DDBJ databases">
        <authorList>
            <person name="de Groot N.N."/>
        </authorList>
    </citation>
    <scope>NUCLEOTIDE SEQUENCE [LARGE SCALE GENOMIC DNA]</scope>
    <source>
        <strain evidence="1 2">DSM 21800</strain>
    </source>
</reference>
<dbReference type="STRING" id="630515.SAMN04489812_5285"/>
<evidence type="ECO:0000313" key="1">
    <source>
        <dbReference type="EMBL" id="SDT34240.1"/>
    </source>
</evidence>
<proteinExistence type="predicted"/>
<protein>
    <recommendedName>
        <fullName evidence="3">BAAT / Acyl-CoA thioester hydrolase C terminal</fullName>
    </recommendedName>
</protein>
<gene>
    <name evidence="1" type="ORF">SAMN04489812_5285</name>
</gene>
<dbReference type="InterPro" id="IPR029058">
    <property type="entry name" value="AB_hydrolase_fold"/>
</dbReference>
<keyword evidence="2" id="KW-1185">Reference proteome</keyword>
<evidence type="ECO:0008006" key="3">
    <source>
        <dbReference type="Google" id="ProtNLM"/>
    </source>
</evidence>
<evidence type="ECO:0000313" key="2">
    <source>
        <dbReference type="Proteomes" id="UP000199103"/>
    </source>
</evidence>
<sequence>MREIALSDPVGKRFVPDVHNGTGVLTVAGSSGRLDTDRAQVLCSAGAIVETIQWFGGPGQHAQPWEIPVELFRQRVAAVAAECDRLVLVGTSFGAEAVLLTGSLDPLVDAVVAFAPTDVVWAGFRPDGTQTSHWTVGRSPVPYLPLVDWRPTSEPPAFRELYRLSREHATDAAAAEIAVERIPDVLLVAGPCASADLTGASVGT</sequence>
<dbReference type="EMBL" id="LT629772">
    <property type="protein sequence ID" value="SDT34240.1"/>
    <property type="molecule type" value="Genomic_DNA"/>
</dbReference>
<dbReference type="Proteomes" id="UP000199103">
    <property type="component" value="Chromosome I"/>
</dbReference>
<organism evidence="1 2">
    <name type="scientific">Microlunatus soli</name>
    <dbReference type="NCBI Taxonomy" id="630515"/>
    <lineage>
        <taxon>Bacteria</taxon>
        <taxon>Bacillati</taxon>
        <taxon>Actinomycetota</taxon>
        <taxon>Actinomycetes</taxon>
        <taxon>Propionibacteriales</taxon>
        <taxon>Propionibacteriaceae</taxon>
        <taxon>Microlunatus</taxon>
    </lineage>
</organism>
<accession>A0A1H1ZKP7</accession>
<name>A0A1H1ZKP7_9ACTN</name>